<protein>
    <submittedName>
        <fullName evidence="3">Oxidoreductase</fullName>
    </submittedName>
</protein>
<evidence type="ECO:0000259" key="2">
    <source>
        <dbReference type="Pfam" id="PF17289"/>
    </source>
</evidence>
<evidence type="ECO:0000313" key="3">
    <source>
        <dbReference type="EMBL" id="EBP8813158.1"/>
    </source>
</evidence>
<proteinExistence type="predicted"/>
<dbReference type="EMBL" id="AAGMNN010000135">
    <property type="protein sequence ID" value="EBP8813158.1"/>
    <property type="molecule type" value="Genomic_DNA"/>
</dbReference>
<evidence type="ECO:0000256" key="1">
    <source>
        <dbReference type="ARBA" id="ARBA00022612"/>
    </source>
</evidence>
<keyword evidence="1" id="KW-1188">Viral release from host cell</keyword>
<organism evidence="3">
    <name type="scientific">Salmonella enterica</name>
    <name type="common">Salmonella choleraesuis</name>
    <dbReference type="NCBI Taxonomy" id="28901"/>
    <lineage>
        <taxon>Bacteria</taxon>
        <taxon>Pseudomonadati</taxon>
        <taxon>Pseudomonadota</taxon>
        <taxon>Gammaproteobacteria</taxon>
        <taxon>Enterobacterales</taxon>
        <taxon>Enterobacteriaceae</taxon>
        <taxon>Salmonella</taxon>
    </lineage>
</organism>
<gene>
    <name evidence="3" type="ORF">AC225_26325</name>
</gene>
<dbReference type="InterPro" id="IPR035421">
    <property type="entry name" value="Terminase_6C"/>
</dbReference>
<dbReference type="Gene3D" id="3.30.420.240">
    <property type="match status" value="1"/>
</dbReference>
<name>A0A5U4F935_SALER</name>
<accession>A0A5U4F935</accession>
<comment type="caution">
    <text evidence="3">The sequence shown here is derived from an EMBL/GenBank/DDBJ whole genome shotgun (WGS) entry which is preliminary data.</text>
</comment>
<sequence>IDVTGGNGDAVYQIVKKFFPAAVPYNFTMASKRALVMKMLQVIRAGRWEYDRSERALVTAFNAVRKIKTQGGFITYDTDRSRGVSHGDLAWANMLAVINEPLGDEDGAVRSFVMEF</sequence>
<feature type="domain" description="Terminase large subunit gp17-like C-terminal" evidence="2">
    <location>
        <begin position="2"/>
        <end position="99"/>
    </location>
</feature>
<feature type="non-terminal residue" evidence="3">
    <location>
        <position position="1"/>
    </location>
</feature>
<reference evidence="3" key="1">
    <citation type="submission" date="2018-07" db="EMBL/GenBank/DDBJ databases">
        <authorList>
            <consortium name="GenomeTrakr network: Whole genome sequencing for foodborne pathogen traceback"/>
        </authorList>
    </citation>
    <scope>NUCLEOTIDE SEQUENCE</scope>
    <source>
        <strain evidence="3">FLUFL-1644</strain>
    </source>
</reference>
<dbReference type="Pfam" id="PF17289">
    <property type="entry name" value="Terminase_6C"/>
    <property type="match status" value="1"/>
</dbReference>
<dbReference type="AlphaFoldDB" id="A0A5U4F935"/>